<evidence type="ECO:0000313" key="8">
    <source>
        <dbReference type="EMBL" id="JAG32046.1"/>
    </source>
</evidence>
<dbReference type="PROSITE" id="PS00989">
    <property type="entry name" value="CLAT_ADAPTOR_S"/>
    <property type="match status" value="1"/>
</dbReference>
<dbReference type="SUPFAM" id="SSF64356">
    <property type="entry name" value="SNARE-like"/>
    <property type="match status" value="1"/>
</dbReference>
<dbReference type="Gene3D" id="3.30.450.60">
    <property type="match status" value="1"/>
</dbReference>
<evidence type="ECO:0000256" key="2">
    <source>
        <dbReference type="ARBA" id="ARBA00006972"/>
    </source>
</evidence>
<dbReference type="GO" id="GO:0006886">
    <property type="term" value="P:intracellular protein transport"/>
    <property type="evidence" value="ECO:0007669"/>
    <property type="project" value="UniProtKB-UniRule"/>
</dbReference>
<sequence>MEVIQIVSECDRKSCNIIEFRDYKLIYKRYASLYFSFCVSVSDNELMYLEIIHLFVELLDRYFESICELDLVFNFHKIFIIIDEMFLAGEIQETSKRTIISRLEEMERVKR</sequence>
<dbReference type="PANTHER" id="PTHR11753">
    <property type="entry name" value="ADAPTOR COMPLEXES SMALL SUBUNIT FAMILY"/>
    <property type="match status" value="1"/>
</dbReference>
<keyword evidence="5 6" id="KW-0472">Membrane</keyword>
<dbReference type="EMBL" id="GBHO01011558">
    <property type="protein sequence ID" value="JAG32046.1"/>
    <property type="molecule type" value="Transcribed_RNA"/>
</dbReference>
<gene>
    <name evidence="8" type="primary">AP17_1</name>
    <name evidence="8" type="ORF">CM83_3098</name>
</gene>
<dbReference type="AlphaFoldDB" id="A0A0A9YKA6"/>
<dbReference type="InterPro" id="IPR011012">
    <property type="entry name" value="Longin-like_dom_sf"/>
</dbReference>
<reference evidence="8" key="1">
    <citation type="journal article" date="2014" name="PLoS ONE">
        <title>Transcriptome-Based Identification of ABC Transporters in the Western Tarnished Plant Bug Lygus hesperus.</title>
        <authorList>
            <person name="Hull J.J."/>
            <person name="Chaney K."/>
            <person name="Geib S.M."/>
            <person name="Fabrick J.A."/>
            <person name="Brent C.S."/>
            <person name="Walsh D."/>
            <person name="Lavine L.C."/>
        </authorList>
    </citation>
    <scope>NUCLEOTIDE SEQUENCE</scope>
</reference>
<evidence type="ECO:0000256" key="6">
    <source>
        <dbReference type="PIRNR" id="PIRNR015588"/>
    </source>
</evidence>
<organism evidence="8">
    <name type="scientific">Lygus hesperus</name>
    <name type="common">Western plant bug</name>
    <dbReference type="NCBI Taxonomy" id="30085"/>
    <lineage>
        <taxon>Eukaryota</taxon>
        <taxon>Metazoa</taxon>
        <taxon>Ecdysozoa</taxon>
        <taxon>Arthropoda</taxon>
        <taxon>Hexapoda</taxon>
        <taxon>Insecta</taxon>
        <taxon>Pterygota</taxon>
        <taxon>Neoptera</taxon>
        <taxon>Paraneoptera</taxon>
        <taxon>Hemiptera</taxon>
        <taxon>Heteroptera</taxon>
        <taxon>Panheteroptera</taxon>
        <taxon>Cimicomorpha</taxon>
        <taxon>Miridae</taxon>
        <taxon>Mirini</taxon>
        <taxon>Lygus</taxon>
    </lineage>
</organism>
<dbReference type="InterPro" id="IPR016635">
    <property type="entry name" value="AP_complex_ssu"/>
</dbReference>
<dbReference type="GO" id="GO:0030117">
    <property type="term" value="C:membrane coat"/>
    <property type="evidence" value="ECO:0007669"/>
    <property type="project" value="InterPro"/>
</dbReference>
<evidence type="ECO:0000259" key="7">
    <source>
        <dbReference type="Pfam" id="PF01217"/>
    </source>
</evidence>
<comment type="similarity">
    <text evidence="2 6">Belongs to the adaptor complexes small subunit family.</text>
</comment>
<keyword evidence="3 6" id="KW-0813">Transport</keyword>
<reference evidence="8" key="2">
    <citation type="submission" date="2014-07" db="EMBL/GenBank/DDBJ databases">
        <authorList>
            <person name="Hull J."/>
        </authorList>
    </citation>
    <scope>NUCLEOTIDE SEQUENCE</scope>
</reference>
<evidence type="ECO:0000256" key="1">
    <source>
        <dbReference type="ARBA" id="ARBA00004308"/>
    </source>
</evidence>
<comment type="subcellular location">
    <subcellularLocation>
        <location evidence="1">Endomembrane system</location>
    </subcellularLocation>
</comment>
<protein>
    <recommendedName>
        <fullName evidence="6">AP complex subunit sigma</fullName>
    </recommendedName>
</protein>
<name>A0A0A9YKA6_LYGHE</name>
<dbReference type="InterPro" id="IPR000804">
    <property type="entry name" value="Clathrin_sm-chain_CS"/>
</dbReference>
<dbReference type="Pfam" id="PF01217">
    <property type="entry name" value="Clat_adaptor_s"/>
    <property type="match status" value="1"/>
</dbReference>
<dbReference type="InterPro" id="IPR022775">
    <property type="entry name" value="AP_mu_sigma_su"/>
</dbReference>
<proteinExistence type="inferred from homology"/>
<evidence type="ECO:0000256" key="3">
    <source>
        <dbReference type="ARBA" id="ARBA00022448"/>
    </source>
</evidence>
<dbReference type="GO" id="GO:0016192">
    <property type="term" value="P:vesicle-mediated transport"/>
    <property type="evidence" value="ECO:0007669"/>
    <property type="project" value="InterPro"/>
</dbReference>
<keyword evidence="4 6" id="KW-0653">Protein transport</keyword>
<feature type="domain" description="AP complex mu/sigma subunit" evidence="7">
    <location>
        <begin position="2"/>
        <end position="108"/>
    </location>
</feature>
<accession>A0A0A9YKA6</accession>
<dbReference type="PIRSF" id="PIRSF015588">
    <property type="entry name" value="AP_complex_sigma"/>
    <property type="match status" value="1"/>
</dbReference>
<dbReference type="GO" id="GO:0012505">
    <property type="term" value="C:endomembrane system"/>
    <property type="evidence" value="ECO:0007669"/>
    <property type="project" value="UniProtKB-SubCell"/>
</dbReference>
<evidence type="ECO:0000256" key="5">
    <source>
        <dbReference type="ARBA" id="ARBA00023136"/>
    </source>
</evidence>
<evidence type="ECO:0000256" key="4">
    <source>
        <dbReference type="ARBA" id="ARBA00022927"/>
    </source>
</evidence>